<dbReference type="EMBL" id="SOFM01000027">
    <property type="protein sequence ID" value="TFC03640.1"/>
    <property type="molecule type" value="Genomic_DNA"/>
</dbReference>
<comment type="caution">
    <text evidence="1">The sequence shown here is derived from an EMBL/GenBank/DDBJ whole genome shotgun (WGS) entry which is preliminary data.</text>
</comment>
<protein>
    <submittedName>
        <fullName evidence="1">Uncharacterized protein</fullName>
    </submittedName>
</protein>
<reference evidence="1 2" key="1">
    <citation type="submission" date="2019-03" db="EMBL/GenBank/DDBJ databases">
        <title>Genomics of glacier-inhabiting Cryobacterium strains.</title>
        <authorList>
            <person name="Liu Q."/>
            <person name="Xin Y.-H."/>
        </authorList>
    </citation>
    <scope>NUCLEOTIDE SEQUENCE [LARGE SCALE GENOMIC DNA]</scope>
    <source>
        <strain evidence="1 2">RHLT2-21</strain>
    </source>
</reference>
<dbReference type="RefSeq" id="WP_134509109.1">
    <property type="nucleotide sequence ID" value="NZ_SOFM01000027.1"/>
</dbReference>
<accession>A0A4R8W9U1</accession>
<organism evidence="1 2">
    <name type="scientific">Cryobacterium mannosilyticum</name>
    <dbReference type="NCBI Taxonomy" id="1259190"/>
    <lineage>
        <taxon>Bacteria</taxon>
        <taxon>Bacillati</taxon>
        <taxon>Actinomycetota</taxon>
        <taxon>Actinomycetes</taxon>
        <taxon>Micrococcales</taxon>
        <taxon>Microbacteriaceae</taxon>
        <taxon>Cryobacterium</taxon>
    </lineage>
</organism>
<sequence>MAWATLANRAMQLEMLKVDQVENDAWMLTMRALVAEHLDYDTFTARRMAALSDRLRRRKLAQTNLRYKYGLKQRRGSLVRLDVKRYLAGRVA</sequence>
<dbReference type="Proteomes" id="UP000297643">
    <property type="component" value="Unassembled WGS sequence"/>
</dbReference>
<name>A0A4R8W9U1_9MICO</name>
<proteinExistence type="predicted"/>
<dbReference type="AlphaFoldDB" id="A0A4R8W9U1"/>
<gene>
    <name evidence="1" type="ORF">E3O32_10085</name>
</gene>
<evidence type="ECO:0000313" key="2">
    <source>
        <dbReference type="Proteomes" id="UP000297643"/>
    </source>
</evidence>
<keyword evidence="2" id="KW-1185">Reference proteome</keyword>
<evidence type="ECO:0000313" key="1">
    <source>
        <dbReference type="EMBL" id="TFC03640.1"/>
    </source>
</evidence>